<gene>
    <name evidence="12" type="ORF">ACFPU1_16375</name>
</gene>
<dbReference type="PANTHER" id="PTHR10110">
    <property type="entry name" value="SODIUM/HYDROGEN EXCHANGER"/>
    <property type="match status" value="1"/>
</dbReference>
<dbReference type="PANTHER" id="PTHR10110:SF86">
    <property type="entry name" value="SODIUM_HYDROGEN EXCHANGER 7"/>
    <property type="match status" value="1"/>
</dbReference>
<dbReference type="Pfam" id="PF00999">
    <property type="entry name" value="Na_H_Exchanger"/>
    <property type="match status" value="1"/>
</dbReference>
<feature type="domain" description="Cation/H+ exchanger transmembrane" evidence="11">
    <location>
        <begin position="19"/>
        <end position="388"/>
    </location>
</feature>
<evidence type="ECO:0000256" key="2">
    <source>
        <dbReference type="ARBA" id="ARBA00022448"/>
    </source>
</evidence>
<evidence type="ECO:0000256" key="1">
    <source>
        <dbReference type="ARBA" id="ARBA00004651"/>
    </source>
</evidence>
<evidence type="ECO:0000256" key="7">
    <source>
        <dbReference type="ARBA" id="ARBA00023065"/>
    </source>
</evidence>
<sequence>MDAQQVFALLCIGFVLAAFDKKKEHFPLPLLLLAAGILCSFVPFFSNIEVTRDLIFDWFLPALLFVAAYQFPYRDLKKDAGLISTLATIGLLLTFILLGISLYILLSPFLEVSLVACLLIAAMLTPTDPVSVVTILKQTGPQEAADIVEGESLLNDGTSIVLFTLMSTMYFESQQFSINSFLIDFLLVTFSGAAIGLIIAFLANKWMHLIKDNEYHIFLSLLLAYISFYIAESLQVSGILATVAAGLFLSRHFHVNGDKEVKERLDGFWGIIELLMICLVFLLIGIAGGQQPYISYLYYILAGFLLMIAARYIVLALIMYLIPFWRHRFHFQDYLILGWGGMKGTISLALLLGLNAGGKNSEVIFTLTFGIVFLSIFIQSLTMYPITRKLKAQEQKKKESS</sequence>
<evidence type="ECO:0000256" key="9">
    <source>
        <dbReference type="ARBA" id="ARBA00023201"/>
    </source>
</evidence>
<proteinExistence type="predicted"/>
<evidence type="ECO:0000256" key="8">
    <source>
        <dbReference type="ARBA" id="ARBA00023136"/>
    </source>
</evidence>
<dbReference type="RefSeq" id="WP_385942969.1">
    <property type="nucleotide sequence ID" value="NZ_JBHSOZ010000010.1"/>
</dbReference>
<comment type="caution">
    <text evidence="12">The sequence shown here is derived from an EMBL/GenBank/DDBJ whole genome shotgun (WGS) entry which is preliminary data.</text>
</comment>
<protein>
    <submittedName>
        <fullName evidence="12">Cation:proton antiporter</fullName>
    </submittedName>
</protein>
<keyword evidence="5 10" id="KW-1133">Transmembrane helix</keyword>
<keyword evidence="13" id="KW-1185">Reference proteome</keyword>
<feature type="transmembrane region" description="Helical" evidence="10">
    <location>
        <begin position="237"/>
        <end position="255"/>
    </location>
</feature>
<reference evidence="13" key="1">
    <citation type="journal article" date="2019" name="Int. J. Syst. Evol. Microbiol.">
        <title>The Global Catalogue of Microorganisms (GCM) 10K type strain sequencing project: providing services to taxonomists for standard genome sequencing and annotation.</title>
        <authorList>
            <consortium name="The Broad Institute Genomics Platform"/>
            <consortium name="The Broad Institute Genome Sequencing Center for Infectious Disease"/>
            <person name="Wu L."/>
            <person name="Ma J."/>
        </authorList>
    </citation>
    <scope>NUCLEOTIDE SEQUENCE [LARGE SCALE GENOMIC DNA]</scope>
    <source>
        <strain evidence="13">CECT 7184</strain>
    </source>
</reference>
<evidence type="ECO:0000256" key="10">
    <source>
        <dbReference type="SAM" id="Phobius"/>
    </source>
</evidence>
<name>A0ABW0YUQ5_9BACI</name>
<evidence type="ECO:0000256" key="5">
    <source>
        <dbReference type="ARBA" id="ARBA00022989"/>
    </source>
</evidence>
<feature type="transmembrane region" description="Helical" evidence="10">
    <location>
        <begin position="296"/>
        <end position="322"/>
    </location>
</feature>
<feature type="transmembrane region" description="Helical" evidence="10">
    <location>
        <begin position="54"/>
        <end position="71"/>
    </location>
</feature>
<accession>A0ABW0YUQ5</accession>
<feature type="transmembrane region" description="Helical" evidence="10">
    <location>
        <begin position="112"/>
        <end position="133"/>
    </location>
</feature>
<evidence type="ECO:0000313" key="12">
    <source>
        <dbReference type="EMBL" id="MFC5714328.1"/>
    </source>
</evidence>
<comment type="subcellular location">
    <subcellularLocation>
        <location evidence="1">Cell membrane</location>
        <topology evidence="1">Multi-pass membrane protein</topology>
    </subcellularLocation>
</comment>
<keyword evidence="7" id="KW-0406">Ion transport</keyword>
<feature type="transmembrane region" description="Helical" evidence="10">
    <location>
        <begin position="267"/>
        <end position="290"/>
    </location>
</feature>
<organism evidence="12 13">
    <name type="scientific">Thalassorhabdus alkalitolerans</name>
    <dbReference type="NCBI Taxonomy" id="2282697"/>
    <lineage>
        <taxon>Bacteria</taxon>
        <taxon>Bacillati</taxon>
        <taxon>Bacillota</taxon>
        <taxon>Bacilli</taxon>
        <taxon>Bacillales</taxon>
        <taxon>Bacillaceae</taxon>
        <taxon>Thalassorhabdus</taxon>
    </lineage>
</organism>
<keyword evidence="2" id="KW-0813">Transport</keyword>
<feature type="transmembrane region" description="Helical" evidence="10">
    <location>
        <begin position="28"/>
        <end position="48"/>
    </location>
</feature>
<evidence type="ECO:0000259" key="11">
    <source>
        <dbReference type="Pfam" id="PF00999"/>
    </source>
</evidence>
<feature type="transmembrane region" description="Helical" evidence="10">
    <location>
        <begin position="363"/>
        <end position="387"/>
    </location>
</feature>
<feature type="transmembrane region" description="Helical" evidence="10">
    <location>
        <begin position="83"/>
        <end position="106"/>
    </location>
</feature>
<dbReference type="Gene3D" id="6.10.140.1330">
    <property type="match status" value="1"/>
</dbReference>
<dbReference type="Proteomes" id="UP001596142">
    <property type="component" value="Unassembled WGS sequence"/>
</dbReference>
<keyword evidence="3" id="KW-1003">Cell membrane</keyword>
<keyword evidence="4 10" id="KW-0812">Transmembrane</keyword>
<feature type="transmembrane region" description="Helical" evidence="10">
    <location>
        <begin position="215"/>
        <end position="231"/>
    </location>
</feature>
<feature type="transmembrane region" description="Helical" evidence="10">
    <location>
        <begin position="334"/>
        <end position="357"/>
    </location>
</feature>
<keyword evidence="6" id="KW-0915">Sodium</keyword>
<evidence type="ECO:0000256" key="4">
    <source>
        <dbReference type="ARBA" id="ARBA00022692"/>
    </source>
</evidence>
<evidence type="ECO:0000313" key="13">
    <source>
        <dbReference type="Proteomes" id="UP001596142"/>
    </source>
</evidence>
<dbReference type="EMBL" id="JBHSOZ010000010">
    <property type="protein sequence ID" value="MFC5714328.1"/>
    <property type="molecule type" value="Genomic_DNA"/>
</dbReference>
<dbReference type="InterPro" id="IPR006153">
    <property type="entry name" value="Cation/H_exchanger_TM"/>
</dbReference>
<feature type="transmembrane region" description="Helical" evidence="10">
    <location>
        <begin position="183"/>
        <end position="203"/>
    </location>
</feature>
<evidence type="ECO:0000256" key="3">
    <source>
        <dbReference type="ARBA" id="ARBA00022475"/>
    </source>
</evidence>
<keyword evidence="8 10" id="KW-0472">Membrane</keyword>
<keyword evidence="9" id="KW-0739">Sodium transport</keyword>
<dbReference type="InterPro" id="IPR018422">
    <property type="entry name" value="Cation/H_exchanger_CPA1"/>
</dbReference>
<evidence type="ECO:0000256" key="6">
    <source>
        <dbReference type="ARBA" id="ARBA00023053"/>
    </source>
</evidence>